<dbReference type="Proteomes" id="UP000074294">
    <property type="component" value="Unassembled WGS sequence"/>
</dbReference>
<dbReference type="EMBL" id="LQMQ01000035">
    <property type="protein sequence ID" value="KUO40774.1"/>
    <property type="molecule type" value="Genomic_DNA"/>
</dbReference>
<evidence type="ECO:0000256" key="1">
    <source>
        <dbReference type="SAM" id="Phobius"/>
    </source>
</evidence>
<keyword evidence="1" id="KW-1133">Transmembrane helix</keyword>
<gene>
    <name evidence="2" type="ORF">APZ16_02655</name>
</gene>
<reference evidence="2 3" key="1">
    <citation type="journal article" date="2016" name="Nat. Microbiol.">
        <title>Genomic inference of the metabolism of cosmopolitan subsurface Archaea, Hadesarchaea.</title>
        <authorList>
            <person name="Baker B.J."/>
            <person name="Saw J.H."/>
            <person name="Lind A.E."/>
            <person name="Lazar C.S."/>
            <person name="Hinrichs K.-U."/>
            <person name="Teske A.P."/>
            <person name="Ettema T.J."/>
        </authorList>
    </citation>
    <scope>NUCLEOTIDE SEQUENCE [LARGE SCALE GENOMIC DNA]</scope>
</reference>
<comment type="caution">
    <text evidence="2">The sequence shown here is derived from an EMBL/GenBank/DDBJ whole genome shotgun (WGS) entry which is preliminary data.</text>
</comment>
<accession>A0A147JWI3</accession>
<evidence type="ECO:0000313" key="3">
    <source>
        <dbReference type="Proteomes" id="UP000074294"/>
    </source>
</evidence>
<proteinExistence type="predicted"/>
<organism evidence="2 3">
    <name type="scientific">Hadarchaeum yellowstonense</name>
    <dbReference type="NCBI Taxonomy" id="1776334"/>
    <lineage>
        <taxon>Archaea</taxon>
        <taxon>Methanobacteriati</taxon>
        <taxon>Candidatus Hadarchaeota</taxon>
        <taxon>Candidatus Hadarchaeia</taxon>
        <taxon>Candidatus Hadarchaeales</taxon>
        <taxon>Candidatus Hadarchaeaceae</taxon>
        <taxon>Candidatus Hadarchaeum</taxon>
    </lineage>
</organism>
<keyword evidence="1" id="KW-0472">Membrane</keyword>
<evidence type="ECO:0000313" key="2">
    <source>
        <dbReference type="EMBL" id="KUO40774.1"/>
    </source>
</evidence>
<sequence length="62" mass="7583">MEIHNGDRVNTKMVMWISGLCFLVVLLFVDKIQDAFKNFVAVLKRKLTRRRYPYWYERQEES</sequence>
<protein>
    <submittedName>
        <fullName evidence="2">Uncharacterized protein</fullName>
    </submittedName>
</protein>
<feature type="transmembrane region" description="Helical" evidence="1">
    <location>
        <begin position="13"/>
        <end position="29"/>
    </location>
</feature>
<name>A0A147JWI3_HADYE</name>
<keyword evidence="1" id="KW-0812">Transmembrane</keyword>
<dbReference type="AlphaFoldDB" id="A0A147JWI3"/>